<proteinExistence type="predicted"/>
<accession>A0ABV1Y6U9</accession>
<comment type="caution">
    <text evidence="1">The sequence shown here is derived from an EMBL/GenBank/DDBJ whole genome shotgun (WGS) entry which is preliminary data.</text>
</comment>
<sequence length="641" mass="66938">MQSQDVAPRPAAESVDPVVDVERAEAALVEHYPRLVRLAYLVLPPSLGRNRRVVTAHSLTQRALPRGRVVPAPVIPAQSTGRDGDPGYAFLRLRVLTTALEAGLTLKRPAWPKRSQLPPLLPQVWGLRLFPRSGGADELALDQRLSALSGPARAAYVLRGLEKLPDGDVRHILAAAGVEDADDALEDADAVPAQYALLDSPEFDPCSLQARPTDLMRRRQHLRAALAAGAALLVCGALLGLPGEGWAPDGPAAPSYAQNPAAEAALDPAQLTKVPALAWQSSARTDFSVWPARGDLTGDSALLRRALAVWARPGEKVTVSATPGTPAGGPPGAPQLLYAGTVDTARIVLLYDGLRIARYAEPTDGTAGAALDFSRVDGATRAEAGAVVLSRADGNVRYLLAPWVKEAAERDLLKPAGGAMDLTVVDGVTSPMASPIAQQTGACSSWNVLQLTDSTGTRLLTDLAELVPARLTTGRPGATEEVAGTRALHAWAPYSCWLGALRSAGVRTVNAWSFAAQPLPDGTGSADWVCTRAETWRGGGERVMAQFRTPGSTSAAVAAKAQNVSACGARDPHVLAGVLWKAKAGDWYLLAAGARDTGAIRATGGVRGSAQGNLLTARAKQGAQAELTGTLESGRAVNGLK</sequence>
<dbReference type="RefSeq" id="WP_190075990.1">
    <property type="nucleotide sequence ID" value="NZ_BNBM01000031.1"/>
</dbReference>
<evidence type="ECO:0008006" key="3">
    <source>
        <dbReference type="Google" id="ProtNLM"/>
    </source>
</evidence>
<evidence type="ECO:0000313" key="2">
    <source>
        <dbReference type="Proteomes" id="UP001486207"/>
    </source>
</evidence>
<organism evidence="1 2">
    <name type="scientific">Streptomyces lanatus</name>
    <dbReference type="NCBI Taxonomy" id="66900"/>
    <lineage>
        <taxon>Bacteria</taxon>
        <taxon>Bacillati</taxon>
        <taxon>Actinomycetota</taxon>
        <taxon>Actinomycetes</taxon>
        <taxon>Kitasatosporales</taxon>
        <taxon>Streptomycetaceae</taxon>
        <taxon>Streptomyces</taxon>
    </lineage>
</organism>
<name>A0ABV1Y6U9_9ACTN</name>
<reference evidence="1 2" key="1">
    <citation type="submission" date="2024-06" db="EMBL/GenBank/DDBJ databases">
        <title>The Natural Products Discovery Center: Release of the First 8490 Sequenced Strains for Exploring Actinobacteria Biosynthetic Diversity.</title>
        <authorList>
            <person name="Kalkreuter E."/>
            <person name="Kautsar S.A."/>
            <person name="Yang D."/>
            <person name="Bader C.D."/>
            <person name="Teijaro C.N."/>
            <person name="Fluegel L."/>
            <person name="Davis C.M."/>
            <person name="Simpson J.R."/>
            <person name="Lauterbach L."/>
            <person name="Steele A.D."/>
            <person name="Gui C."/>
            <person name="Meng S."/>
            <person name="Li G."/>
            <person name="Viehrig K."/>
            <person name="Ye F."/>
            <person name="Su P."/>
            <person name="Kiefer A.F."/>
            <person name="Nichols A."/>
            <person name="Cepeda A.J."/>
            <person name="Yan W."/>
            <person name="Fan B."/>
            <person name="Jiang Y."/>
            <person name="Adhikari A."/>
            <person name="Zheng C.-J."/>
            <person name="Schuster L."/>
            <person name="Cowan T.M."/>
            <person name="Smanski M.J."/>
            <person name="Chevrette M.G."/>
            <person name="De Carvalho L.P.S."/>
            <person name="Shen B."/>
        </authorList>
    </citation>
    <scope>NUCLEOTIDE SEQUENCE [LARGE SCALE GENOMIC DNA]</scope>
    <source>
        <strain evidence="1 2">NPDC000155</strain>
    </source>
</reference>
<dbReference type="EMBL" id="JBEPFB010000033">
    <property type="protein sequence ID" value="MER7379458.1"/>
    <property type="molecule type" value="Genomic_DNA"/>
</dbReference>
<evidence type="ECO:0000313" key="1">
    <source>
        <dbReference type="EMBL" id="MER7379458.1"/>
    </source>
</evidence>
<keyword evidence="2" id="KW-1185">Reference proteome</keyword>
<dbReference type="Proteomes" id="UP001486207">
    <property type="component" value="Unassembled WGS sequence"/>
</dbReference>
<gene>
    <name evidence="1" type="ORF">ABT384_43425</name>
</gene>
<protein>
    <recommendedName>
        <fullName evidence="3">DNA-directed RNA polymerase specialized sigma24 family protein</fullName>
    </recommendedName>
</protein>